<evidence type="ECO:0000313" key="2">
    <source>
        <dbReference type="EMBL" id="GAA2628313.1"/>
    </source>
</evidence>
<keyword evidence="1" id="KW-0472">Membrane</keyword>
<dbReference type="RefSeq" id="WP_344568591.1">
    <property type="nucleotide sequence ID" value="NZ_BAAARJ010000017.1"/>
</dbReference>
<protein>
    <submittedName>
        <fullName evidence="2">DUF2975 domain-containing protein</fullName>
    </submittedName>
</protein>
<dbReference type="Pfam" id="PF11188">
    <property type="entry name" value="DUF2975"/>
    <property type="match status" value="1"/>
</dbReference>
<gene>
    <name evidence="2" type="ORF">GCM10009863_49270</name>
</gene>
<proteinExistence type="predicted"/>
<feature type="transmembrane region" description="Helical" evidence="1">
    <location>
        <begin position="126"/>
        <end position="151"/>
    </location>
</feature>
<keyword evidence="1" id="KW-0812">Transmembrane</keyword>
<reference evidence="2 3" key="1">
    <citation type="journal article" date="2019" name="Int. J. Syst. Evol. Microbiol.">
        <title>The Global Catalogue of Microorganisms (GCM) 10K type strain sequencing project: providing services to taxonomists for standard genome sequencing and annotation.</title>
        <authorList>
            <consortium name="The Broad Institute Genomics Platform"/>
            <consortium name="The Broad Institute Genome Sequencing Center for Infectious Disease"/>
            <person name="Wu L."/>
            <person name="Ma J."/>
        </authorList>
    </citation>
    <scope>NUCLEOTIDE SEQUENCE [LARGE SCALE GENOMIC DNA]</scope>
    <source>
        <strain evidence="2 3">JCM 16373</strain>
    </source>
</reference>
<feature type="transmembrane region" description="Helical" evidence="1">
    <location>
        <begin position="91"/>
        <end position="114"/>
    </location>
</feature>
<sequence length="165" mass="17422">MHRLFITALRVAVAAAILVGLFGQLLVIPNTAANTVENFPPYAPYEVPYVTVAVLGVACVQAALVATWVLLGMVEREAIFTPRAFRWVDVIIGASVVATLLAFGVMAHLFLASIPSPGDGMDTIGVMMGATTCVGVGTAFAMLVVVMRGLLRKSTELQTEMAEVV</sequence>
<evidence type="ECO:0000313" key="3">
    <source>
        <dbReference type="Proteomes" id="UP001501447"/>
    </source>
</evidence>
<organism evidence="2 3">
    <name type="scientific">Streptomyces axinellae</name>
    <dbReference type="NCBI Taxonomy" id="552788"/>
    <lineage>
        <taxon>Bacteria</taxon>
        <taxon>Bacillati</taxon>
        <taxon>Actinomycetota</taxon>
        <taxon>Actinomycetes</taxon>
        <taxon>Kitasatosporales</taxon>
        <taxon>Streptomycetaceae</taxon>
        <taxon>Streptomyces</taxon>
    </lineage>
</organism>
<accession>A0ABN3QJN5</accession>
<evidence type="ECO:0000256" key="1">
    <source>
        <dbReference type="SAM" id="Phobius"/>
    </source>
</evidence>
<name>A0ABN3QJN5_9ACTN</name>
<feature type="transmembrane region" description="Helical" evidence="1">
    <location>
        <begin position="7"/>
        <end position="27"/>
    </location>
</feature>
<comment type="caution">
    <text evidence="2">The sequence shown here is derived from an EMBL/GenBank/DDBJ whole genome shotgun (WGS) entry which is preliminary data.</text>
</comment>
<feature type="transmembrane region" description="Helical" evidence="1">
    <location>
        <begin position="47"/>
        <end position="71"/>
    </location>
</feature>
<dbReference type="Proteomes" id="UP001501447">
    <property type="component" value="Unassembled WGS sequence"/>
</dbReference>
<keyword evidence="1" id="KW-1133">Transmembrane helix</keyword>
<dbReference type="EMBL" id="BAAARJ010000017">
    <property type="protein sequence ID" value="GAA2628313.1"/>
    <property type="molecule type" value="Genomic_DNA"/>
</dbReference>
<keyword evidence="3" id="KW-1185">Reference proteome</keyword>
<dbReference type="InterPro" id="IPR021354">
    <property type="entry name" value="DUF2975"/>
</dbReference>